<evidence type="ECO:0000256" key="5">
    <source>
        <dbReference type="ARBA" id="ARBA00047503"/>
    </source>
</evidence>
<keyword evidence="2 7" id="KW-0808">Transferase</keyword>
<gene>
    <name evidence="7" type="primary">rfaF_2</name>
    <name evidence="7" type="ORF">OJF2_59140</name>
</gene>
<keyword evidence="8" id="KW-1185">Reference proteome</keyword>
<dbReference type="InterPro" id="IPR002201">
    <property type="entry name" value="Glyco_trans_9"/>
</dbReference>
<dbReference type="PANTHER" id="PTHR30160">
    <property type="entry name" value="TETRAACYLDISACCHARIDE 4'-KINASE-RELATED"/>
    <property type="match status" value="1"/>
</dbReference>
<dbReference type="GO" id="GO:0009244">
    <property type="term" value="P:lipopolysaccharide core region biosynthetic process"/>
    <property type="evidence" value="ECO:0007669"/>
    <property type="project" value="TreeGrafter"/>
</dbReference>
<dbReference type="KEGG" id="agv:OJF2_59140"/>
<evidence type="ECO:0000256" key="6">
    <source>
        <dbReference type="SAM" id="MobiDB-lite"/>
    </source>
</evidence>
<evidence type="ECO:0000313" key="7">
    <source>
        <dbReference type="EMBL" id="QEH37324.1"/>
    </source>
</evidence>
<dbReference type="EMBL" id="CP042997">
    <property type="protein sequence ID" value="QEH37324.1"/>
    <property type="molecule type" value="Genomic_DNA"/>
</dbReference>
<dbReference type="GO" id="GO:0005829">
    <property type="term" value="C:cytosol"/>
    <property type="evidence" value="ECO:0007669"/>
    <property type="project" value="TreeGrafter"/>
</dbReference>
<reference evidence="7 8" key="1">
    <citation type="submission" date="2019-08" db="EMBL/GenBank/DDBJ databases">
        <title>Deep-cultivation of Planctomycetes and their phenomic and genomic characterization uncovers novel biology.</title>
        <authorList>
            <person name="Wiegand S."/>
            <person name="Jogler M."/>
            <person name="Boedeker C."/>
            <person name="Pinto D."/>
            <person name="Vollmers J."/>
            <person name="Rivas-Marin E."/>
            <person name="Kohn T."/>
            <person name="Peeters S.H."/>
            <person name="Heuer A."/>
            <person name="Rast P."/>
            <person name="Oberbeckmann S."/>
            <person name="Bunk B."/>
            <person name="Jeske O."/>
            <person name="Meyerdierks A."/>
            <person name="Storesund J.E."/>
            <person name="Kallscheuer N."/>
            <person name="Luecker S."/>
            <person name="Lage O.M."/>
            <person name="Pohl T."/>
            <person name="Merkel B.J."/>
            <person name="Hornburger P."/>
            <person name="Mueller R.-W."/>
            <person name="Bruemmer F."/>
            <person name="Labrenz M."/>
            <person name="Spormann A.M."/>
            <person name="Op den Camp H."/>
            <person name="Overmann J."/>
            <person name="Amann R."/>
            <person name="Jetten M.S.M."/>
            <person name="Mascher T."/>
            <person name="Medema M.H."/>
            <person name="Devos D.P."/>
            <person name="Kaster A.-K."/>
            <person name="Ovreas L."/>
            <person name="Rohde M."/>
            <person name="Galperin M.Y."/>
            <person name="Jogler C."/>
        </authorList>
    </citation>
    <scope>NUCLEOTIDE SEQUENCE [LARGE SCALE GENOMIC DNA]</scope>
    <source>
        <strain evidence="7 8">OJF2</strain>
    </source>
</reference>
<accession>A0A5B9WAP1</accession>
<evidence type="ECO:0000313" key="8">
    <source>
        <dbReference type="Proteomes" id="UP000324233"/>
    </source>
</evidence>
<comment type="catalytic activity">
    <reaction evidence="5">
        <text>an L-alpha-D-Hep-(1-&gt;5)-[alpha-Kdo-(2-&gt;4)]-alpha-Kdo-(2-&gt;6)-lipid A + ADP-L-glycero-beta-D-manno-heptose = an L-alpha-D-Hep-(1-&gt;3)-L-alpha-D-Hep-(1-&gt;5)-[alpha-Kdo-(2-&gt;4)]-alpha-Kdo-(2-&gt;6)-lipid A + ADP + H(+)</text>
        <dbReference type="Rhea" id="RHEA:74071"/>
        <dbReference type="ChEBI" id="CHEBI:15378"/>
        <dbReference type="ChEBI" id="CHEBI:61506"/>
        <dbReference type="ChEBI" id="CHEBI:193068"/>
        <dbReference type="ChEBI" id="CHEBI:193069"/>
        <dbReference type="ChEBI" id="CHEBI:456216"/>
        <dbReference type="EC" id="2.4.99.24"/>
    </reaction>
</comment>
<organism evidence="7 8">
    <name type="scientific">Aquisphaera giovannonii</name>
    <dbReference type="NCBI Taxonomy" id="406548"/>
    <lineage>
        <taxon>Bacteria</taxon>
        <taxon>Pseudomonadati</taxon>
        <taxon>Planctomycetota</taxon>
        <taxon>Planctomycetia</taxon>
        <taxon>Isosphaerales</taxon>
        <taxon>Isosphaeraceae</taxon>
        <taxon>Aquisphaera</taxon>
    </lineage>
</organism>
<dbReference type="CDD" id="cd03789">
    <property type="entry name" value="GT9_LPS_heptosyltransferase"/>
    <property type="match status" value="1"/>
</dbReference>
<proteinExistence type="inferred from homology"/>
<protein>
    <recommendedName>
        <fullName evidence="4">lipopolysaccharide heptosyltransferase II</fullName>
        <ecNumber evidence="4">2.4.99.24</ecNumber>
    </recommendedName>
</protein>
<dbReference type="Gene3D" id="3.40.50.2000">
    <property type="entry name" value="Glycogen Phosphorylase B"/>
    <property type="match status" value="2"/>
</dbReference>
<dbReference type="RefSeq" id="WP_148596897.1">
    <property type="nucleotide sequence ID" value="NZ_CP042997.1"/>
</dbReference>
<dbReference type="InterPro" id="IPR051199">
    <property type="entry name" value="LPS_LOS_Heptosyltrfase"/>
</dbReference>
<name>A0A5B9WAP1_9BACT</name>
<dbReference type="GO" id="GO:0008713">
    <property type="term" value="F:ADP-heptose-lipopolysaccharide heptosyltransferase activity"/>
    <property type="evidence" value="ECO:0007669"/>
    <property type="project" value="UniProtKB-EC"/>
</dbReference>
<dbReference type="InterPro" id="IPR011910">
    <property type="entry name" value="RfaF"/>
</dbReference>
<evidence type="ECO:0000256" key="1">
    <source>
        <dbReference type="ARBA" id="ARBA00022676"/>
    </source>
</evidence>
<dbReference type="SUPFAM" id="SSF53756">
    <property type="entry name" value="UDP-Glycosyltransferase/glycogen phosphorylase"/>
    <property type="match status" value="1"/>
</dbReference>
<dbReference type="EC" id="2.4.99.24" evidence="4"/>
<dbReference type="OrthoDB" id="9768048at2"/>
<feature type="region of interest" description="Disordered" evidence="6">
    <location>
        <begin position="346"/>
        <end position="370"/>
    </location>
</feature>
<dbReference type="Pfam" id="PF01075">
    <property type="entry name" value="Glyco_transf_9"/>
    <property type="match status" value="1"/>
</dbReference>
<sequence length="370" mass="40175">MNIVVFCPNLIGDTVMATPAIRALREHFPGARLTALVRPQVAPVLDGNPWFDEVVRAHHKSGRIEERNPAVIRRLRQGRHDVAILLPNSFRSAWTAWRSGIPRRVGYVRYGRGLLLTDRLLPPRDATGKYLPTPIVEYYLALAGLLGCRGASVRLELRTTDDDERAADRAAAILGLGGDRPLVCLNTGGAFGPAKNWPAASFAEVARRLVAERGASVLVLCGPAERDSAREIVRLADHPDVASLADLPTSLGLSKAFVRRASLLVTTDSGPRHFAAAFGTPVVTLFGPTHIAWTRTYHPAAVHLIRPVPCGPCQRPVCPEGHHRCMRELSPESVFHAACRLLDGGSHRRTGRHPGEALTRRGTIGQEAGA</sequence>
<keyword evidence="1" id="KW-0328">Glycosyltransferase</keyword>
<dbReference type="AlphaFoldDB" id="A0A5B9WAP1"/>
<dbReference type="Proteomes" id="UP000324233">
    <property type="component" value="Chromosome"/>
</dbReference>
<dbReference type="NCBIfam" id="TIGR02195">
    <property type="entry name" value="heptsyl_trn_II"/>
    <property type="match status" value="1"/>
</dbReference>
<comment type="similarity">
    <text evidence="3">Belongs to the glycosyltransferase 9 family.</text>
</comment>
<evidence type="ECO:0000256" key="3">
    <source>
        <dbReference type="ARBA" id="ARBA00043995"/>
    </source>
</evidence>
<evidence type="ECO:0000256" key="4">
    <source>
        <dbReference type="ARBA" id="ARBA00044042"/>
    </source>
</evidence>
<evidence type="ECO:0000256" key="2">
    <source>
        <dbReference type="ARBA" id="ARBA00022679"/>
    </source>
</evidence>
<dbReference type="PANTHER" id="PTHR30160:SF7">
    <property type="entry name" value="ADP-HEPTOSE--LPS HEPTOSYLTRANSFERASE 2"/>
    <property type="match status" value="1"/>
</dbReference>